<proteinExistence type="predicted"/>
<dbReference type="GO" id="GO:0016740">
    <property type="term" value="F:transferase activity"/>
    <property type="evidence" value="ECO:0007669"/>
    <property type="project" value="UniProtKB-KW"/>
</dbReference>
<dbReference type="SUPFAM" id="SSF53756">
    <property type="entry name" value="UDP-Glycosyltransferase/glycogen phosphorylase"/>
    <property type="match status" value="1"/>
</dbReference>
<evidence type="ECO:0000259" key="2">
    <source>
        <dbReference type="Pfam" id="PF00534"/>
    </source>
</evidence>
<dbReference type="Gene3D" id="3.40.50.2000">
    <property type="entry name" value="Glycogen Phosphorylase B"/>
    <property type="match status" value="1"/>
</dbReference>
<dbReference type="Pfam" id="PF00534">
    <property type="entry name" value="Glycos_transf_1"/>
    <property type="match status" value="1"/>
</dbReference>
<dbReference type="RefSeq" id="WP_348759793.1">
    <property type="nucleotide sequence ID" value="NZ_OZ026884.1"/>
</dbReference>
<dbReference type="PANTHER" id="PTHR46656">
    <property type="entry name" value="PUTATIVE-RELATED"/>
    <property type="match status" value="1"/>
</dbReference>
<name>A0ABP1C820_9GAMM</name>
<keyword evidence="3" id="KW-0808">Transferase</keyword>
<evidence type="ECO:0000256" key="1">
    <source>
        <dbReference type="SAM" id="MobiDB-lite"/>
    </source>
</evidence>
<reference evidence="3 4" key="1">
    <citation type="submission" date="2024-04" db="EMBL/GenBank/DDBJ databases">
        <authorList>
            <person name="Cremers G."/>
        </authorList>
    </citation>
    <scope>NUCLEOTIDE SEQUENCE [LARGE SCALE GENOMIC DNA]</scope>
    <source>
        <strain evidence="3">MeCH1-AG</strain>
    </source>
</reference>
<accession>A0ABP1C820</accession>
<dbReference type="PANTHER" id="PTHR46656:SF3">
    <property type="entry name" value="PUTATIVE-RELATED"/>
    <property type="match status" value="1"/>
</dbReference>
<feature type="region of interest" description="Disordered" evidence="1">
    <location>
        <begin position="661"/>
        <end position="692"/>
    </location>
</feature>
<organism evidence="3 4">
    <name type="scientific">Candidatus Methylocalor cossyra</name>
    <dbReference type="NCBI Taxonomy" id="3108543"/>
    <lineage>
        <taxon>Bacteria</taxon>
        <taxon>Pseudomonadati</taxon>
        <taxon>Pseudomonadota</taxon>
        <taxon>Gammaproteobacteria</taxon>
        <taxon>Methylococcales</taxon>
        <taxon>Methylococcaceae</taxon>
        <taxon>Candidatus Methylocalor</taxon>
    </lineage>
</organism>
<dbReference type="InterPro" id="IPR001296">
    <property type="entry name" value="Glyco_trans_1"/>
</dbReference>
<gene>
    <name evidence="3" type="ORF">MECH1_V1_1527</name>
</gene>
<feature type="domain" description="Glycosyl transferase family 1" evidence="2">
    <location>
        <begin position="529"/>
        <end position="585"/>
    </location>
</feature>
<evidence type="ECO:0000313" key="3">
    <source>
        <dbReference type="EMBL" id="CAL1240303.1"/>
    </source>
</evidence>
<keyword evidence="4" id="KW-1185">Reference proteome</keyword>
<sequence>MSRPSFFTDALHFAWLLRGDVREWLLQRRQNEAEAQRDFIAWWLVYGRREFSPCHPLGTEQAEVARQVVMNHGGFPVTRLLRFLFETRRDVRQDRNDPDAWTRFIRWYFLFGVPEYDLFPVLSDAELDYVRAPAPELVQDASLPLTRLMHWLWLCRSDVSETFTLNSQEGRERFLAWFHVFGLREQQLFEYLDVRQALRLCEPLAPLQEAIQPPLTRLMWYVWLAEPAIRERVDVASPAGRAALKHLVEQRLGAEGPLRPIGDRLNSKSRARYPWNGLRVADGGAAGPMLPGAREPLGVNLVGYATGEFGIGEDVRMMAEALTAADIEFCILNRQPGPGIGQRDFSALEHLASAPRYPFTVLCMTAFDTAALWLDCPEWFASTFVIGCWPWELPRWPAEWRGVYALVDEIWCSSRYAAAAFAEDAPVPVLPMPLAVAVQDHSHWPTRANLGLPAERFLFLFIFDFMSYLERKNPFACIAAFRRAFPRGDEAVNLILKVTNVVEDSPHWRKLLIACAEDPRILVIDRNLDKTTLLSLIQCCDAYVSLHRAEGFGRTLAEALLLEKPVIATDYSGNRDYLTEATGFPVACTLVEVAPGAYPWGAGQLWAEPSVAAAAEALKAVWRDPCAAQARARAGRDQIARHYAPAVVGARVRTRLEALAAGGLPPQKRSAPGGSARHGPGLPHPRPRPLSP</sequence>
<protein>
    <submittedName>
        <fullName evidence="3">Glycosyl transferases group 1</fullName>
    </submittedName>
</protein>
<feature type="compositionally biased region" description="Pro residues" evidence="1">
    <location>
        <begin position="682"/>
        <end position="692"/>
    </location>
</feature>
<evidence type="ECO:0000313" key="4">
    <source>
        <dbReference type="Proteomes" id="UP001497493"/>
    </source>
</evidence>
<dbReference type="Proteomes" id="UP001497493">
    <property type="component" value="Chromosome"/>
</dbReference>
<dbReference type="CDD" id="cd01635">
    <property type="entry name" value="Glycosyltransferase_GTB-type"/>
    <property type="match status" value="1"/>
</dbReference>
<dbReference type="EMBL" id="OZ026884">
    <property type="protein sequence ID" value="CAL1240303.1"/>
    <property type="molecule type" value="Genomic_DNA"/>
</dbReference>